<reference evidence="2 3" key="1">
    <citation type="submission" date="2018-04" db="EMBL/GenBank/DDBJ databases">
        <title>Pseudomonas sp. nov., isolated from mangrove soil.</title>
        <authorList>
            <person name="Chen C."/>
        </authorList>
    </citation>
    <scope>NUCLEOTIDE SEQUENCE [LARGE SCALE GENOMIC DNA]</scope>
    <source>
        <strain evidence="2 3">TC-11</strain>
    </source>
</reference>
<evidence type="ECO:0008006" key="4">
    <source>
        <dbReference type="Google" id="ProtNLM"/>
    </source>
</evidence>
<evidence type="ECO:0000313" key="2">
    <source>
        <dbReference type="EMBL" id="PTU73728.1"/>
    </source>
</evidence>
<protein>
    <recommendedName>
        <fullName evidence="4">DUF2934 domain-containing protein</fullName>
    </recommendedName>
</protein>
<organism evidence="2 3">
    <name type="scientific">Pseudomonas mangrovi</name>
    <dbReference type="NCBI Taxonomy" id="2161748"/>
    <lineage>
        <taxon>Bacteria</taxon>
        <taxon>Pseudomonadati</taxon>
        <taxon>Pseudomonadota</taxon>
        <taxon>Gammaproteobacteria</taxon>
        <taxon>Pseudomonadales</taxon>
        <taxon>Pseudomonadaceae</taxon>
        <taxon>Pseudomonas</taxon>
    </lineage>
</organism>
<dbReference type="RefSeq" id="WP_108108172.1">
    <property type="nucleotide sequence ID" value="NZ_QASN01000020.1"/>
</dbReference>
<evidence type="ECO:0000256" key="1">
    <source>
        <dbReference type="SAM" id="MobiDB-lite"/>
    </source>
</evidence>
<dbReference type="EMBL" id="QASN01000020">
    <property type="protein sequence ID" value="PTU73728.1"/>
    <property type="molecule type" value="Genomic_DNA"/>
</dbReference>
<keyword evidence="3" id="KW-1185">Reference proteome</keyword>
<sequence length="78" mass="8766">MSDERIRQLAYEIWHSEGRPHGQDQRHWEMAAKLVEAETAKAPSKPRAPRKPKAALEQVAVTAPAKKPRASSRTKPSL</sequence>
<accession>A0A2T5P7J3</accession>
<name>A0A2T5P7J3_9PSED</name>
<dbReference type="OrthoDB" id="9811127at2"/>
<dbReference type="InterPro" id="IPR021327">
    <property type="entry name" value="DUF2934"/>
</dbReference>
<evidence type="ECO:0000313" key="3">
    <source>
        <dbReference type="Proteomes" id="UP000244064"/>
    </source>
</evidence>
<feature type="region of interest" description="Disordered" evidence="1">
    <location>
        <begin position="37"/>
        <end position="78"/>
    </location>
</feature>
<proteinExistence type="predicted"/>
<comment type="caution">
    <text evidence="2">The sequence shown here is derived from an EMBL/GenBank/DDBJ whole genome shotgun (WGS) entry which is preliminary data.</text>
</comment>
<gene>
    <name evidence="2" type="ORF">DBO85_15600</name>
</gene>
<dbReference type="AlphaFoldDB" id="A0A2T5P7J3"/>
<dbReference type="Proteomes" id="UP000244064">
    <property type="component" value="Unassembled WGS sequence"/>
</dbReference>
<dbReference type="Pfam" id="PF11154">
    <property type="entry name" value="DUF2934"/>
    <property type="match status" value="1"/>
</dbReference>